<accession>A0ABX0PCT1</accession>
<evidence type="ECO:0000313" key="1">
    <source>
        <dbReference type="EMBL" id="NIA54434.1"/>
    </source>
</evidence>
<dbReference type="Proteomes" id="UP000716322">
    <property type="component" value="Unassembled WGS sequence"/>
</dbReference>
<dbReference type="EMBL" id="JAAQOM010000006">
    <property type="protein sequence ID" value="NIA54434.1"/>
    <property type="molecule type" value="Genomic_DNA"/>
</dbReference>
<protein>
    <submittedName>
        <fullName evidence="1">Uncharacterized protein</fullName>
    </submittedName>
</protein>
<evidence type="ECO:0000313" key="2">
    <source>
        <dbReference type="Proteomes" id="UP000716322"/>
    </source>
</evidence>
<sequence>MSYDLMVFAPAAAPAKRPAFLDWYDAQTAWDEDHGYDDPAVAAPALQAFYADLAAEFPPAPPDVPEPQEESGTDYTIGRALIYMSFLDWDRIDAAWEAVHRLAAKHELGFFDVSSDLAEVWLPDRKGGLRIAHSD</sequence>
<keyword evidence="2" id="KW-1185">Reference proteome</keyword>
<proteinExistence type="predicted"/>
<reference evidence="1 2" key="1">
    <citation type="submission" date="2020-03" db="EMBL/GenBank/DDBJ databases">
        <title>Genome sequence of strain Massilia sp. TW-1.</title>
        <authorList>
            <person name="Chaudhary D.K."/>
        </authorList>
    </citation>
    <scope>NUCLEOTIDE SEQUENCE [LARGE SCALE GENOMIC DNA]</scope>
    <source>
        <strain evidence="1 2">TW-1</strain>
    </source>
</reference>
<gene>
    <name evidence="1" type="ORF">HAV22_12400</name>
</gene>
<organism evidence="1 2">
    <name type="scientific">Telluria antibiotica</name>
    <dbReference type="NCBI Taxonomy" id="2717319"/>
    <lineage>
        <taxon>Bacteria</taxon>
        <taxon>Pseudomonadati</taxon>
        <taxon>Pseudomonadota</taxon>
        <taxon>Betaproteobacteria</taxon>
        <taxon>Burkholderiales</taxon>
        <taxon>Oxalobacteraceae</taxon>
        <taxon>Telluria group</taxon>
        <taxon>Telluria</taxon>
    </lineage>
</organism>
<name>A0ABX0PCT1_9BURK</name>
<dbReference type="RefSeq" id="WP_166859381.1">
    <property type="nucleotide sequence ID" value="NZ_JAAQOM010000006.1"/>
</dbReference>
<comment type="caution">
    <text evidence="1">The sequence shown here is derived from an EMBL/GenBank/DDBJ whole genome shotgun (WGS) entry which is preliminary data.</text>
</comment>